<organism evidence="5 6">
    <name type="scientific">Phyllobacterium zundukense</name>
    <dbReference type="NCBI Taxonomy" id="1867719"/>
    <lineage>
        <taxon>Bacteria</taxon>
        <taxon>Pseudomonadati</taxon>
        <taxon>Pseudomonadota</taxon>
        <taxon>Alphaproteobacteria</taxon>
        <taxon>Hyphomicrobiales</taxon>
        <taxon>Phyllobacteriaceae</taxon>
        <taxon>Phyllobacterium</taxon>
    </lineage>
</organism>
<name>A0A2N9VW47_9HYPH</name>
<gene>
    <name evidence="5" type="ORF">B5P45_17615</name>
</gene>
<dbReference type="AlphaFoldDB" id="A0A2N9VW47"/>
<dbReference type="InterPro" id="IPR037913">
    <property type="entry name" value="ACD_IbpA/B"/>
</dbReference>
<comment type="caution">
    <text evidence="5">The sequence shown here is derived from an EMBL/GenBank/DDBJ whole genome shotgun (WGS) entry which is preliminary data.</text>
</comment>
<evidence type="ECO:0000256" key="3">
    <source>
        <dbReference type="RuleBase" id="RU003616"/>
    </source>
</evidence>
<evidence type="ECO:0000313" key="5">
    <source>
        <dbReference type="EMBL" id="PIO43715.1"/>
    </source>
</evidence>
<dbReference type="PANTHER" id="PTHR47062:SF1">
    <property type="entry name" value="SMALL HEAT SHOCK PROTEIN IBPA"/>
    <property type="match status" value="1"/>
</dbReference>
<dbReference type="InterPro" id="IPR008978">
    <property type="entry name" value="HSP20-like_chaperone"/>
</dbReference>
<evidence type="ECO:0000256" key="1">
    <source>
        <dbReference type="ARBA" id="ARBA00023016"/>
    </source>
</evidence>
<keyword evidence="1" id="KW-0346">Stress response</keyword>
<evidence type="ECO:0000256" key="2">
    <source>
        <dbReference type="PROSITE-ProRule" id="PRU00285"/>
    </source>
</evidence>
<dbReference type="PROSITE" id="PS01031">
    <property type="entry name" value="SHSP"/>
    <property type="match status" value="1"/>
</dbReference>
<evidence type="ECO:0000313" key="6">
    <source>
        <dbReference type="Proteomes" id="UP000232163"/>
    </source>
</evidence>
<protein>
    <submittedName>
        <fullName evidence="5">Molecular chaperone Hsp20</fullName>
    </submittedName>
</protein>
<evidence type="ECO:0000259" key="4">
    <source>
        <dbReference type="PROSITE" id="PS01031"/>
    </source>
</evidence>
<comment type="similarity">
    <text evidence="2 3">Belongs to the small heat shock protein (HSP20) family.</text>
</comment>
<dbReference type="Pfam" id="PF00011">
    <property type="entry name" value="HSP20"/>
    <property type="match status" value="1"/>
</dbReference>
<dbReference type="EMBL" id="MZMT01000037">
    <property type="protein sequence ID" value="PIO43715.1"/>
    <property type="molecule type" value="Genomic_DNA"/>
</dbReference>
<sequence length="158" mass="17775">MRSNVDFSPFYRSSVGFDRIFNLLENSAQPQGSDKWPPYDIVKVGEDKYRIIIAVAGFAQDDLSITHEPNMLVVKGDKSGEEEFQYLHHGLALRPFVHRFELADHVTVVDARLDNGLLVIELKKEIPEEMKPRRIAISGIGKTIAGESSRQVKDSHAA</sequence>
<dbReference type="KEGG" id="pht:BLM14_07235"/>
<accession>A0A2N9VW47</accession>
<dbReference type="OrthoDB" id="9810618at2"/>
<proteinExistence type="inferred from homology"/>
<dbReference type="SUPFAM" id="SSF49764">
    <property type="entry name" value="HSP20-like chaperones"/>
    <property type="match status" value="1"/>
</dbReference>
<dbReference type="CDD" id="cd06470">
    <property type="entry name" value="ACD_IbpA-B_like"/>
    <property type="match status" value="1"/>
</dbReference>
<dbReference type="Gene3D" id="2.60.40.790">
    <property type="match status" value="1"/>
</dbReference>
<reference evidence="6" key="1">
    <citation type="journal article" date="2017" name="Int J Environ Stud">
        <title>Does the Miocene-Pliocene relict legume Oxytropis triphylla form nitrogen-fixing nodules with a combination of bacterial strains?</title>
        <authorList>
            <person name="Safronova V."/>
            <person name="Belimov A."/>
            <person name="Sazanova A."/>
            <person name="Kuznetsova I."/>
            <person name="Popova J."/>
            <person name="Andronov E."/>
            <person name="Verkhozina A."/>
            <person name="Tikhonovich I."/>
        </authorList>
    </citation>
    <scope>NUCLEOTIDE SEQUENCE [LARGE SCALE GENOMIC DNA]</scope>
    <source>
        <strain evidence="6">Tri-38</strain>
    </source>
</reference>
<dbReference type="RefSeq" id="WP_099998775.1">
    <property type="nucleotide sequence ID" value="NZ_CP017940.1"/>
</dbReference>
<dbReference type="InterPro" id="IPR002068">
    <property type="entry name" value="A-crystallin/Hsp20_dom"/>
</dbReference>
<keyword evidence="6" id="KW-1185">Reference proteome</keyword>
<dbReference type="PANTHER" id="PTHR47062">
    <property type="match status" value="1"/>
</dbReference>
<feature type="domain" description="SHSP" evidence="4">
    <location>
        <begin position="30"/>
        <end position="140"/>
    </location>
</feature>
<dbReference type="Proteomes" id="UP000232163">
    <property type="component" value="Unassembled WGS sequence"/>
</dbReference>